<keyword evidence="4" id="KW-1185">Reference proteome</keyword>
<evidence type="ECO:0000313" key="4">
    <source>
        <dbReference type="Proteomes" id="UP000694044"/>
    </source>
</evidence>
<name>A0A8T1VR73_9STRA</name>
<evidence type="ECO:0000313" key="3">
    <source>
        <dbReference type="EMBL" id="KAG7382669.1"/>
    </source>
</evidence>
<dbReference type="EMBL" id="JAGDFM010000200">
    <property type="protein sequence ID" value="KAG7382669.1"/>
    <property type="molecule type" value="Genomic_DNA"/>
</dbReference>
<feature type="region of interest" description="Disordered" evidence="1">
    <location>
        <begin position="100"/>
        <end position="120"/>
    </location>
</feature>
<proteinExistence type="predicted"/>
<protein>
    <submittedName>
        <fullName evidence="3">Uncharacterized protein</fullName>
    </submittedName>
</protein>
<reference evidence="3" key="1">
    <citation type="submission" date="2021-02" db="EMBL/GenBank/DDBJ databases">
        <authorList>
            <person name="Palmer J.M."/>
        </authorList>
    </citation>
    <scope>NUCLEOTIDE SEQUENCE</scope>
    <source>
        <strain evidence="3">SCRP734</strain>
    </source>
</reference>
<comment type="caution">
    <text evidence="3">The sequence shown here is derived from an EMBL/GenBank/DDBJ whole genome shotgun (WGS) entry which is preliminary data.</text>
</comment>
<accession>A0A8T1VR73</accession>
<sequence length="190" mass="20729">MSGDGCSSLFRGRLNRNDQVPPAWKKPQGFDYARQVPDTRDGGVFYKPQSKVPLSGFGGKEGGRRTGELVDLDSSGDIEHQDTVEGNDILQVLLGSSRQRAGRRRYTEPATGEDDQLPHGVAERDNVVSTRWDRGKLEEIIHEAARVADESISEPGSSSSLPSLAQWVGTLLVGISIVLTWPVVLAYLRG</sequence>
<keyword evidence="2" id="KW-0472">Membrane</keyword>
<gene>
    <name evidence="3" type="ORF">PHYPSEUDO_004639</name>
</gene>
<dbReference type="AlphaFoldDB" id="A0A8T1VR73"/>
<keyword evidence="2" id="KW-1133">Transmembrane helix</keyword>
<dbReference type="OrthoDB" id="98212at2759"/>
<feature type="transmembrane region" description="Helical" evidence="2">
    <location>
        <begin position="167"/>
        <end position="188"/>
    </location>
</feature>
<organism evidence="3 4">
    <name type="scientific">Phytophthora pseudosyringae</name>
    <dbReference type="NCBI Taxonomy" id="221518"/>
    <lineage>
        <taxon>Eukaryota</taxon>
        <taxon>Sar</taxon>
        <taxon>Stramenopiles</taxon>
        <taxon>Oomycota</taxon>
        <taxon>Peronosporomycetes</taxon>
        <taxon>Peronosporales</taxon>
        <taxon>Peronosporaceae</taxon>
        <taxon>Phytophthora</taxon>
    </lineage>
</organism>
<feature type="region of interest" description="Disordered" evidence="1">
    <location>
        <begin position="1"/>
        <end position="29"/>
    </location>
</feature>
<evidence type="ECO:0000256" key="1">
    <source>
        <dbReference type="SAM" id="MobiDB-lite"/>
    </source>
</evidence>
<evidence type="ECO:0000256" key="2">
    <source>
        <dbReference type="SAM" id="Phobius"/>
    </source>
</evidence>
<dbReference type="Proteomes" id="UP000694044">
    <property type="component" value="Unassembled WGS sequence"/>
</dbReference>
<keyword evidence="2" id="KW-0812">Transmembrane</keyword>